<accession>A0A415EJF7</accession>
<dbReference type="EMBL" id="QRMZ01000054">
    <property type="protein sequence ID" value="RHK01891.1"/>
    <property type="molecule type" value="Genomic_DNA"/>
</dbReference>
<evidence type="ECO:0000313" key="1">
    <source>
        <dbReference type="EMBL" id="RHK01891.1"/>
    </source>
</evidence>
<dbReference type="Proteomes" id="UP000286288">
    <property type="component" value="Unassembled WGS sequence"/>
</dbReference>
<sequence length="192" mass="21419">MSFLKKSKIACFIASLFIVISPFFGTLQIVAANEINTSVETEAIEQELINQYAEDLEFIYEHAAVTDREGNIVQINLTVMREKYGNNEFYDMLERDFGQQQPQLRKANFVDCMKKEFEKIVGLDIAKQIFTPQVKNLIASKAWKKASEVIIKTLGKKLGTAALKKILGKLVPGGIPAQIIFSAGKCGIKAVI</sequence>
<dbReference type="AlphaFoldDB" id="A0A415EJF7"/>
<dbReference type="RefSeq" id="WP_142968030.1">
    <property type="nucleotide sequence ID" value="NZ_CABHDD010000002.1"/>
</dbReference>
<protein>
    <submittedName>
        <fullName evidence="1">Uncharacterized protein</fullName>
    </submittedName>
</protein>
<proteinExistence type="predicted"/>
<comment type="caution">
    <text evidence="1">The sequence shown here is derived from an EMBL/GenBank/DDBJ whole genome shotgun (WGS) entry which is preliminary data.</text>
</comment>
<evidence type="ECO:0000313" key="2">
    <source>
        <dbReference type="Proteomes" id="UP000286288"/>
    </source>
</evidence>
<gene>
    <name evidence="1" type="ORF">DW084_18240</name>
</gene>
<organism evidence="1 2">
    <name type="scientific">Enterococcus casseliflavus</name>
    <name type="common">Enterococcus flavescens</name>
    <dbReference type="NCBI Taxonomy" id="37734"/>
    <lineage>
        <taxon>Bacteria</taxon>
        <taxon>Bacillati</taxon>
        <taxon>Bacillota</taxon>
        <taxon>Bacilli</taxon>
        <taxon>Lactobacillales</taxon>
        <taxon>Enterococcaceae</taxon>
        <taxon>Enterococcus</taxon>
    </lineage>
</organism>
<name>A0A415EJF7_ENTCA</name>
<reference evidence="1 2" key="1">
    <citation type="submission" date="2018-08" db="EMBL/GenBank/DDBJ databases">
        <title>A genome reference for cultivated species of the human gut microbiota.</title>
        <authorList>
            <person name="Zou Y."/>
            <person name="Xue W."/>
            <person name="Luo G."/>
        </authorList>
    </citation>
    <scope>NUCLEOTIDE SEQUENCE [LARGE SCALE GENOMIC DNA]</scope>
    <source>
        <strain evidence="1 2">AF48-16</strain>
    </source>
</reference>